<dbReference type="GO" id="GO:0005634">
    <property type="term" value="C:nucleus"/>
    <property type="evidence" value="ECO:0007669"/>
    <property type="project" value="UniProtKB-SubCell"/>
</dbReference>
<evidence type="ECO:0000313" key="11">
    <source>
        <dbReference type="Proteomes" id="UP000008820"/>
    </source>
</evidence>
<reference evidence="10 11" key="1">
    <citation type="submission" date="2017-06" db="EMBL/GenBank/DDBJ databases">
        <title>Aedes aegypti genome working group (AGWG) sequencing and assembly.</title>
        <authorList>
            <consortium name="Aedes aegypti Genome Working Group (AGWG)"/>
            <person name="Matthews B.J."/>
        </authorList>
    </citation>
    <scope>NUCLEOTIDE SEQUENCE [LARGE SCALE GENOMIC DNA]</scope>
    <source>
        <strain evidence="10 11">LVP_AGWG</strain>
    </source>
</reference>
<dbReference type="FunFam" id="3.30.160.60:FF:000446">
    <property type="entry name" value="Zinc finger protein"/>
    <property type="match status" value="1"/>
</dbReference>
<dbReference type="FunFam" id="3.30.160.60:FF:000145">
    <property type="entry name" value="Zinc finger protein 574"/>
    <property type="match status" value="1"/>
</dbReference>
<accession>A0A1S4F312</accession>
<protein>
    <submittedName>
        <fullName evidence="10">Uncharacterized protein</fullName>
    </submittedName>
</protein>
<dbReference type="Pfam" id="PF00096">
    <property type="entry name" value="zf-C2H2"/>
    <property type="match status" value="6"/>
</dbReference>
<keyword evidence="2" id="KW-0479">Metal-binding</keyword>
<keyword evidence="4" id="KW-0863">Zinc-finger</keyword>
<keyword evidence="6" id="KW-0805">Transcription regulation</keyword>
<dbReference type="SMART" id="SM00355">
    <property type="entry name" value="ZnF_C2H2"/>
    <property type="match status" value="12"/>
</dbReference>
<dbReference type="PANTHER" id="PTHR24404">
    <property type="entry name" value="ZINC FINGER PROTEIN"/>
    <property type="match status" value="1"/>
</dbReference>
<reference evidence="10" key="2">
    <citation type="submission" date="2020-05" db="UniProtKB">
        <authorList>
            <consortium name="EnsemblMetazoa"/>
        </authorList>
    </citation>
    <scope>IDENTIFICATION</scope>
    <source>
        <strain evidence="10">LVP_AGWG</strain>
    </source>
</reference>
<evidence type="ECO:0000256" key="8">
    <source>
        <dbReference type="ARBA" id="ARBA00023163"/>
    </source>
</evidence>
<evidence type="ECO:0000256" key="5">
    <source>
        <dbReference type="ARBA" id="ARBA00022833"/>
    </source>
</evidence>
<dbReference type="FunFam" id="3.30.160.60:FF:000759">
    <property type="entry name" value="zinc finger protein 16"/>
    <property type="match status" value="1"/>
</dbReference>
<keyword evidence="5" id="KW-0862">Zinc</keyword>
<dbReference type="Gene3D" id="3.30.160.60">
    <property type="entry name" value="Classic Zinc Finger"/>
    <property type="match status" value="7"/>
</dbReference>
<evidence type="ECO:0000256" key="1">
    <source>
        <dbReference type="ARBA" id="ARBA00004123"/>
    </source>
</evidence>
<dbReference type="InParanoid" id="A0A1S4F312"/>
<dbReference type="AlphaFoldDB" id="A0A1S4F312"/>
<keyword evidence="8" id="KW-0804">Transcription</keyword>
<dbReference type="VEuPathDB" id="VectorBase:AAEL002863"/>
<dbReference type="Pfam" id="PF07776">
    <property type="entry name" value="zf-AD"/>
    <property type="match status" value="1"/>
</dbReference>
<dbReference type="SUPFAM" id="SSF57667">
    <property type="entry name" value="beta-beta-alpha zinc fingers"/>
    <property type="match status" value="6"/>
</dbReference>
<dbReference type="InterPro" id="IPR013087">
    <property type="entry name" value="Znf_C2H2_type"/>
</dbReference>
<evidence type="ECO:0000256" key="7">
    <source>
        <dbReference type="ARBA" id="ARBA00023125"/>
    </source>
</evidence>
<dbReference type="InterPro" id="IPR012934">
    <property type="entry name" value="Znf_AD"/>
</dbReference>
<dbReference type="PANTHER" id="PTHR24404:SF114">
    <property type="entry name" value="KLUMPFUSS, ISOFORM B-RELATED"/>
    <property type="match status" value="1"/>
</dbReference>
<evidence type="ECO:0000256" key="2">
    <source>
        <dbReference type="ARBA" id="ARBA00022723"/>
    </source>
</evidence>
<keyword evidence="9" id="KW-0539">Nucleus</keyword>
<evidence type="ECO:0000256" key="3">
    <source>
        <dbReference type="ARBA" id="ARBA00022737"/>
    </source>
</evidence>
<comment type="subcellular location">
    <subcellularLocation>
        <location evidence="1">Nucleus</location>
    </subcellularLocation>
</comment>
<dbReference type="PROSITE" id="PS00028">
    <property type="entry name" value="ZINC_FINGER_C2H2_1"/>
    <property type="match status" value="8"/>
</dbReference>
<dbReference type="PROSITE" id="PS51915">
    <property type="entry name" value="ZAD"/>
    <property type="match status" value="1"/>
</dbReference>
<dbReference type="FunFam" id="3.30.160.60:FF:000325">
    <property type="entry name" value="ZFP90 zinc finger protein"/>
    <property type="match status" value="1"/>
</dbReference>
<dbReference type="GO" id="GO:0008270">
    <property type="term" value="F:zinc ion binding"/>
    <property type="evidence" value="ECO:0007669"/>
    <property type="project" value="UniProtKB-UniRule"/>
</dbReference>
<dbReference type="InterPro" id="IPR050589">
    <property type="entry name" value="Ikaros_C2H2-ZF"/>
</dbReference>
<dbReference type="InterPro" id="IPR036236">
    <property type="entry name" value="Znf_C2H2_sf"/>
</dbReference>
<evidence type="ECO:0000256" key="6">
    <source>
        <dbReference type="ARBA" id="ARBA00023015"/>
    </source>
</evidence>
<evidence type="ECO:0000256" key="4">
    <source>
        <dbReference type="ARBA" id="ARBA00022771"/>
    </source>
</evidence>
<dbReference type="SMART" id="SM00868">
    <property type="entry name" value="zf-AD"/>
    <property type="match status" value="1"/>
</dbReference>
<proteinExistence type="predicted"/>
<dbReference type="PROSITE" id="PS50157">
    <property type="entry name" value="ZINC_FINGER_C2H2_2"/>
    <property type="match status" value="9"/>
</dbReference>
<dbReference type="OrthoDB" id="8117402at2759"/>
<evidence type="ECO:0000313" key="10">
    <source>
        <dbReference type="EnsemblMetazoa" id="AAEL002863-PA"/>
    </source>
</evidence>
<dbReference type="GO" id="GO:0000978">
    <property type="term" value="F:RNA polymerase II cis-regulatory region sequence-specific DNA binding"/>
    <property type="evidence" value="ECO:0007669"/>
    <property type="project" value="TreeGrafter"/>
</dbReference>
<keyword evidence="11" id="KW-1185">Reference proteome</keyword>
<organism evidence="10 11">
    <name type="scientific">Aedes aegypti</name>
    <name type="common">Yellowfever mosquito</name>
    <name type="synonym">Culex aegypti</name>
    <dbReference type="NCBI Taxonomy" id="7159"/>
    <lineage>
        <taxon>Eukaryota</taxon>
        <taxon>Metazoa</taxon>
        <taxon>Ecdysozoa</taxon>
        <taxon>Arthropoda</taxon>
        <taxon>Hexapoda</taxon>
        <taxon>Insecta</taxon>
        <taxon>Pterygota</taxon>
        <taxon>Neoptera</taxon>
        <taxon>Endopterygota</taxon>
        <taxon>Diptera</taxon>
        <taxon>Nematocera</taxon>
        <taxon>Culicoidea</taxon>
        <taxon>Culicidae</taxon>
        <taxon>Culicinae</taxon>
        <taxon>Aedini</taxon>
        <taxon>Aedes</taxon>
        <taxon>Stegomyia</taxon>
    </lineage>
</organism>
<name>A0A1S4F312_AEDAE</name>
<gene>
    <name evidence="10" type="primary">5576367</name>
</gene>
<dbReference type="GO" id="GO:0003700">
    <property type="term" value="F:DNA-binding transcription factor activity"/>
    <property type="evidence" value="ECO:0007669"/>
    <property type="project" value="TreeGrafter"/>
</dbReference>
<dbReference type="Gene3D" id="3.40.1800.20">
    <property type="match status" value="1"/>
</dbReference>
<keyword evidence="7" id="KW-0238">DNA-binding</keyword>
<sequence>MKTETEPHHNPADPSGLCRTCMLSGSPESLIAVGSELEEGAPIASVIGELTAVQIKQKDGLPEAVCAECVAELKQFVEFIRKVRVSDRKLRRLFKGGNSESVAQEEVYVKQESDSWNCKEELMVNDETEEVIEEVIVDEEYLELDEDTVWKVEEEPNQSTTTAGDNSEIDFVGFDDAETKPQIDVPDLTTRKQKRKRLYHRYNKNPTDYTVLDEVEQQIFITIEVSEGDLMCCSCYKIFEDEEEFKDHCEDHRKKARLNVLRPHVCEICSKRYTTAQGLTLHMNQSRSVDKVYECIRCKSRFLNSKTRRHHAHNHPQKEVIQSAVIAPIRIQPNHRKGRICCAQGCGESFATDEALIEHAQEAHRLNKMASTLPEYQDKPFECPVCYKRFFDQAALVSHQKRKYKNPVRQCSICGAKVPGAAALAAHERMHTGIRPFPCGSCPKSFASTALLKAHSLVHRKDKPFMCPTCGKGFNRKATLQKHELIHANLSVFDCDVCGKPFRTKSRLDLHTRTHSGFKPYPCRYCEKAFADHSNRHRHEMGHTGIKPYKCSQCDKTFITKRLQAEHERSNHAIATVYTCSICMESYTNRASLTKHMALHDDEDAAAVTKLVG</sequence>
<evidence type="ECO:0000256" key="9">
    <source>
        <dbReference type="ARBA" id="ARBA00023242"/>
    </source>
</evidence>
<dbReference type="SUPFAM" id="SSF57716">
    <property type="entry name" value="Glucocorticoid receptor-like (DNA-binding domain)"/>
    <property type="match status" value="1"/>
</dbReference>
<dbReference type="EnsemblMetazoa" id="AAEL002863-RA">
    <property type="protein sequence ID" value="AAEL002863-PA"/>
    <property type="gene ID" value="AAEL002863"/>
</dbReference>
<keyword evidence="3" id="KW-0677">Repeat</keyword>
<dbReference type="Proteomes" id="UP000008820">
    <property type="component" value="Chromosome 1"/>
</dbReference>
<dbReference type="GO" id="GO:0006357">
    <property type="term" value="P:regulation of transcription by RNA polymerase II"/>
    <property type="evidence" value="ECO:0007669"/>
    <property type="project" value="TreeGrafter"/>
</dbReference>